<evidence type="ECO:0000313" key="2">
    <source>
        <dbReference type="Proteomes" id="UP000576082"/>
    </source>
</evidence>
<proteinExistence type="predicted"/>
<gene>
    <name evidence="1" type="ORF">HHU12_23825</name>
</gene>
<name>A0A7X9RYF8_9BACT</name>
<dbReference type="Proteomes" id="UP000576082">
    <property type="component" value="Unassembled WGS sequence"/>
</dbReference>
<reference evidence="1 2" key="1">
    <citation type="submission" date="2020-04" db="EMBL/GenBank/DDBJ databases">
        <title>Flammeovirga sp. SR4, a novel species isolated from seawater.</title>
        <authorList>
            <person name="Wang X."/>
        </authorList>
    </citation>
    <scope>NUCLEOTIDE SEQUENCE [LARGE SCALE GENOMIC DNA]</scope>
    <source>
        <strain evidence="1 2">ATCC 23126</strain>
    </source>
</reference>
<sequence length="187" mass="22344">MPITLDIVPLKPLVGSFWRDFAKCYQRVYNDATLIKERRIEFMKQTQKWDEDIKIESNQHLMVKNYHIPIRIQIIRYKGAPEISHLYWLDTTDLGHATWEDLEVFCETWKTHETIIKISTGDINKFEGKKVFVALLITFLELFDGYLRVPILDVDQNFWKHFVPNTSAGYFKKDYLEEMYMDLLQSN</sequence>
<dbReference type="EMBL" id="JABANE010000083">
    <property type="protein sequence ID" value="NME71018.1"/>
    <property type="molecule type" value="Genomic_DNA"/>
</dbReference>
<protein>
    <submittedName>
        <fullName evidence="1">Uncharacterized protein</fullName>
    </submittedName>
</protein>
<dbReference type="RefSeq" id="WP_169659242.1">
    <property type="nucleotide sequence ID" value="NZ_JABANE010000083.1"/>
</dbReference>
<accession>A0A7X9RYF8</accession>
<keyword evidence="2" id="KW-1185">Reference proteome</keyword>
<evidence type="ECO:0000313" key="1">
    <source>
        <dbReference type="EMBL" id="NME71018.1"/>
    </source>
</evidence>
<dbReference type="AlphaFoldDB" id="A0A7X9RYF8"/>
<comment type="caution">
    <text evidence="1">The sequence shown here is derived from an EMBL/GenBank/DDBJ whole genome shotgun (WGS) entry which is preliminary data.</text>
</comment>
<organism evidence="1 2">
    <name type="scientific">Flammeovirga aprica JL-4</name>
    <dbReference type="NCBI Taxonomy" id="694437"/>
    <lineage>
        <taxon>Bacteria</taxon>
        <taxon>Pseudomonadati</taxon>
        <taxon>Bacteroidota</taxon>
        <taxon>Cytophagia</taxon>
        <taxon>Cytophagales</taxon>
        <taxon>Flammeovirgaceae</taxon>
        <taxon>Flammeovirga</taxon>
    </lineage>
</organism>